<keyword evidence="3" id="KW-1185">Reference proteome</keyword>
<feature type="transmembrane region" description="Helical" evidence="1">
    <location>
        <begin position="21"/>
        <end position="46"/>
    </location>
</feature>
<dbReference type="OrthoDB" id="5190748at2"/>
<evidence type="ECO:0000313" key="2">
    <source>
        <dbReference type="EMBL" id="KOG43601.1"/>
    </source>
</evidence>
<protein>
    <submittedName>
        <fullName evidence="2">Membrane protein</fullName>
    </submittedName>
</protein>
<dbReference type="PATRIC" id="fig|67356.5.peg.47"/>
<proteinExistence type="predicted"/>
<gene>
    <name evidence="2" type="ORF">ADK37_00220</name>
</gene>
<keyword evidence="1" id="KW-1133">Transmembrane helix</keyword>
<dbReference type="RefSeq" id="WP_030039878.1">
    <property type="nucleotide sequence ID" value="NZ_KL575594.1"/>
</dbReference>
<dbReference type="AlphaFoldDB" id="A0A0L8LZM7"/>
<sequence length="194" mass="21569">MRTRVRGWRWRRSPLRRRSDVVEAWTVLAVTVLICVGAPLVGAFAASWAHSEARAVAKEQRADRHRVRVEVVGRTPDSLPSVQGGHERAYRATVRWTEPGTGQRTATARVPAGTHRGESVDVWFDSKGRSVAPPADETAVWQHTLTMGVCAAGGAVLVVFLGHAAVRGAANRHRMAEWERDWALTEPQWTRRRA</sequence>
<keyword evidence="1" id="KW-0812">Transmembrane</keyword>
<evidence type="ECO:0000256" key="1">
    <source>
        <dbReference type="SAM" id="Phobius"/>
    </source>
</evidence>
<organism evidence="2 3">
    <name type="scientific">Streptomyces resistomycificus</name>
    <dbReference type="NCBI Taxonomy" id="67356"/>
    <lineage>
        <taxon>Bacteria</taxon>
        <taxon>Bacillati</taxon>
        <taxon>Actinomycetota</taxon>
        <taxon>Actinomycetes</taxon>
        <taxon>Kitasatosporales</taxon>
        <taxon>Streptomycetaceae</taxon>
        <taxon>Streptomyces</taxon>
        <taxon>Streptomyces aurantiacus group</taxon>
    </lineage>
</organism>
<comment type="caution">
    <text evidence="2">The sequence shown here is derived from an EMBL/GenBank/DDBJ whole genome shotgun (WGS) entry which is preliminary data.</text>
</comment>
<dbReference type="PANTHER" id="PTHR42305">
    <property type="entry name" value="MEMBRANE PROTEIN RV1733C-RELATED"/>
    <property type="match status" value="1"/>
</dbReference>
<dbReference type="eggNOG" id="ENOG503429C">
    <property type="taxonomic scope" value="Bacteria"/>
</dbReference>
<feature type="transmembrane region" description="Helical" evidence="1">
    <location>
        <begin position="145"/>
        <end position="166"/>
    </location>
</feature>
<dbReference type="STRING" id="67356.AQJ84_08595"/>
<dbReference type="InterPro" id="IPR039708">
    <property type="entry name" value="MT1774/Rv1733c-like"/>
</dbReference>
<accession>A0A0L8LZM7</accession>
<reference evidence="3" key="1">
    <citation type="submission" date="2015-07" db="EMBL/GenBank/DDBJ databases">
        <authorList>
            <person name="Ju K.-S."/>
            <person name="Doroghazi J.R."/>
            <person name="Metcalf W.W."/>
        </authorList>
    </citation>
    <scope>NUCLEOTIDE SEQUENCE [LARGE SCALE GENOMIC DNA]</scope>
    <source>
        <strain evidence="3">NRRL 2290</strain>
    </source>
</reference>
<dbReference type="PANTHER" id="PTHR42305:SF1">
    <property type="entry name" value="MEMBRANE PROTEIN RV1733C-RELATED"/>
    <property type="match status" value="1"/>
</dbReference>
<name>A0A0L8LZM7_9ACTN</name>
<keyword evidence="1" id="KW-0472">Membrane</keyword>
<evidence type="ECO:0000313" key="3">
    <source>
        <dbReference type="Proteomes" id="UP000037251"/>
    </source>
</evidence>
<dbReference type="EMBL" id="LGUS01000001">
    <property type="protein sequence ID" value="KOG43601.1"/>
    <property type="molecule type" value="Genomic_DNA"/>
</dbReference>
<dbReference type="Proteomes" id="UP000037251">
    <property type="component" value="Unassembled WGS sequence"/>
</dbReference>